<dbReference type="PROSITE" id="PS51071">
    <property type="entry name" value="HTH_RPIR"/>
    <property type="match status" value="1"/>
</dbReference>
<name>A0A1Y2KXE3_9PROT</name>
<feature type="domain" description="SIS" evidence="2">
    <location>
        <begin position="135"/>
        <end position="272"/>
    </location>
</feature>
<sequence length="292" mass="31846">MKKPTPELATDRIAERITLRAQRLSPSMRTVADYIRDNLRHILTLSALEIARETGTSDATVIRTIQSLGFQGLRDLKDTVEHLLQSTSSPTEKMASTTGQISKDADAAIDFMINDQTHAMQELAKPENRAGLQRAISLLAQAHRIGVFGIGASGIIATYAARLFSRSGFPSYELNRTGISLAEQLIAMSAGDVIVMMAHGRIHREAAATIAEAERLCVPIIVIVTDGQSALLKHAATAITLPRDKSEHVALHAPLLCCIETLMLGLASVDRDKTLQTLNRLVDIRSNIRPKR</sequence>
<dbReference type="GO" id="GO:0003677">
    <property type="term" value="F:DNA binding"/>
    <property type="evidence" value="ECO:0007669"/>
    <property type="project" value="InterPro"/>
</dbReference>
<dbReference type="RefSeq" id="WP_211275973.1">
    <property type="nucleotide sequence ID" value="NZ_JFKA01000014.1"/>
</dbReference>
<feature type="domain" description="HTH rpiR-type" evidence="1">
    <location>
        <begin position="11"/>
        <end position="87"/>
    </location>
</feature>
<dbReference type="InterPro" id="IPR046348">
    <property type="entry name" value="SIS_dom_sf"/>
</dbReference>
<evidence type="ECO:0000313" key="4">
    <source>
        <dbReference type="Proteomes" id="UP000193391"/>
    </source>
</evidence>
<reference evidence="3 4" key="1">
    <citation type="submission" date="2014-03" db="EMBL/GenBank/DDBJ databases">
        <title>The draft genome sequence of Thalassospira mesophila JCM 18969.</title>
        <authorList>
            <person name="Lai Q."/>
            <person name="Shao Z."/>
        </authorList>
    </citation>
    <scope>NUCLEOTIDE SEQUENCE [LARGE SCALE GENOMIC DNA]</scope>
    <source>
        <strain evidence="3 4">JCM 18969</strain>
    </source>
</reference>
<gene>
    <name evidence="3" type="ORF">TMES_19910</name>
</gene>
<dbReference type="InterPro" id="IPR047640">
    <property type="entry name" value="RpiR-like"/>
</dbReference>
<protein>
    <submittedName>
        <fullName evidence="3">RpiR family transcriptional regulator</fullName>
    </submittedName>
</protein>
<dbReference type="GO" id="GO:1901135">
    <property type="term" value="P:carbohydrate derivative metabolic process"/>
    <property type="evidence" value="ECO:0007669"/>
    <property type="project" value="InterPro"/>
</dbReference>
<dbReference type="EMBL" id="JFKA01000014">
    <property type="protein sequence ID" value="OSQ35865.1"/>
    <property type="molecule type" value="Genomic_DNA"/>
</dbReference>
<dbReference type="PANTHER" id="PTHR30514">
    <property type="entry name" value="GLUCOKINASE"/>
    <property type="match status" value="1"/>
</dbReference>
<dbReference type="InterPro" id="IPR001347">
    <property type="entry name" value="SIS_dom"/>
</dbReference>
<dbReference type="SUPFAM" id="SSF46689">
    <property type="entry name" value="Homeodomain-like"/>
    <property type="match status" value="1"/>
</dbReference>
<keyword evidence="4" id="KW-1185">Reference proteome</keyword>
<dbReference type="PROSITE" id="PS51464">
    <property type="entry name" value="SIS"/>
    <property type="match status" value="1"/>
</dbReference>
<dbReference type="Gene3D" id="1.10.10.10">
    <property type="entry name" value="Winged helix-like DNA-binding domain superfamily/Winged helix DNA-binding domain"/>
    <property type="match status" value="1"/>
</dbReference>
<evidence type="ECO:0000313" key="3">
    <source>
        <dbReference type="EMBL" id="OSQ35865.1"/>
    </source>
</evidence>
<dbReference type="Pfam" id="PF01380">
    <property type="entry name" value="SIS"/>
    <property type="match status" value="1"/>
</dbReference>
<dbReference type="AlphaFoldDB" id="A0A1Y2KXE3"/>
<dbReference type="GO" id="GO:0003700">
    <property type="term" value="F:DNA-binding transcription factor activity"/>
    <property type="evidence" value="ECO:0007669"/>
    <property type="project" value="InterPro"/>
</dbReference>
<proteinExistence type="predicted"/>
<evidence type="ECO:0000259" key="2">
    <source>
        <dbReference type="PROSITE" id="PS51464"/>
    </source>
</evidence>
<dbReference type="GO" id="GO:0097367">
    <property type="term" value="F:carbohydrate derivative binding"/>
    <property type="evidence" value="ECO:0007669"/>
    <property type="project" value="InterPro"/>
</dbReference>
<dbReference type="STRING" id="1293891.TMES_19910"/>
<comment type="caution">
    <text evidence="3">The sequence shown here is derived from an EMBL/GenBank/DDBJ whole genome shotgun (WGS) entry which is preliminary data.</text>
</comment>
<dbReference type="PANTHER" id="PTHR30514:SF1">
    <property type="entry name" value="HTH-TYPE TRANSCRIPTIONAL REGULATOR HEXR-RELATED"/>
    <property type="match status" value="1"/>
</dbReference>
<dbReference type="Gene3D" id="3.40.50.10490">
    <property type="entry name" value="Glucose-6-phosphate isomerase like protein, domain 1"/>
    <property type="match status" value="1"/>
</dbReference>
<dbReference type="InterPro" id="IPR009057">
    <property type="entry name" value="Homeodomain-like_sf"/>
</dbReference>
<organism evidence="3 4">
    <name type="scientific">Thalassospira mesophila</name>
    <dbReference type="NCBI Taxonomy" id="1293891"/>
    <lineage>
        <taxon>Bacteria</taxon>
        <taxon>Pseudomonadati</taxon>
        <taxon>Pseudomonadota</taxon>
        <taxon>Alphaproteobacteria</taxon>
        <taxon>Rhodospirillales</taxon>
        <taxon>Thalassospiraceae</taxon>
        <taxon>Thalassospira</taxon>
    </lineage>
</organism>
<dbReference type="Proteomes" id="UP000193391">
    <property type="component" value="Unassembled WGS sequence"/>
</dbReference>
<dbReference type="InterPro" id="IPR000281">
    <property type="entry name" value="HTH_RpiR"/>
</dbReference>
<dbReference type="SUPFAM" id="SSF53697">
    <property type="entry name" value="SIS domain"/>
    <property type="match status" value="1"/>
</dbReference>
<dbReference type="InterPro" id="IPR036388">
    <property type="entry name" value="WH-like_DNA-bd_sf"/>
</dbReference>
<evidence type="ECO:0000259" key="1">
    <source>
        <dbReference type="PROSITE" id="PS51071"/>
    </source>
</evidence>
<accession>A0A1Y2KXE3</accession>
<dbReference type="Pfam" id="PF01418">
    <property type="entry name" value="HTH_6"/>
    <property type="match status" value="1"/>
</dbReference>